<dbReference type="InterPro" id="IPR027939">
    <property type="entry name" value="NMT1/THI5"/>
</dbReference>
<dbReference type="SUPFAM" id="SSF53850">
    <property type="entry name" value="Periplasmic binding protein-like II"/>
    <property type="match status" value="1"/>
</dbReference>
<dbReference type="PANTHER" id="PTHR31528:SF15">
    <property type="entry name" value="RIBOFLAVIN-BINDING PROTEIN RIBY"/>
    <property type="match status" value="1"/>
</dbReference>
<keyword evidence="3" id="KW-1185">Reference proteome</keyword>
<dbReference type="PANTHER" id="PTHR31528">
    <property type="entry name" value="4-AMINO-5-HYDROXYMETHYL-2-METHYLPYRIMIDINE PHOSPHATE SYNTHASE THI11-RELATED"/>
    <property type="match status" value="1"/>
</dbReference>
<dbReference type="InterPro" id="IPR015168">
    <property type="entry name" value="SsuA/THI5"/>
</dbReference>
<accession>A0A936ZHE7</accession>
<evidence type="ECO:0000313" key="3">
    <source>
        <dbReference type="Proteomes" id="UP000605848"/>
    </source>
</evidence>
<protein>
    <submittedName>
        <fullName evidence="2">ABC transporter substrate-binding protein</fullName>
    </submittedName>
</protein>
<reference evidence="2" key="1">
    <citation type="submission" date="2021-01" db="EMBL/GenBank/DDBJ databases">
        <title>Microvirga sp.</title>
        <authorList>
            <person name="Kim M.K."/>
        </authorList>
    </citation>
    <scope>NUCLEOTIDE SEQUENCE</scope>
    <source>
        <strain evidence="2">5420S-16</strain>
    </source>
</reference>
<proteinExistence type="predicted"/>
<name>A0A936ZHE7_9HYPH</name>
<dbReference type="AlphaFoldDB" id="A0A936ZHE7"/>
<dbReference type="Pfam" id="PF09084">
    <property type="entry name" value="NMT1"/>
    <property type="match status" value="1"/>
</dbReference>
<dbReference type="EMBL" id="JAEQMY010000014">
    <property type="protein sequence ID" value="MBL0404739.1"/>
    <property type="molecule type" value="Genomic_DNA"/>
</dbReference>
<comment type="caution">
    <text evidence="2">The sequence shown here is derived from an EMBL/GenBank/DDBJ whole genome shotgun (WGS) entry which is preliminary data.</text>
</comment>
<evidence type="ECO:0000313" key="2">
    <source>
        <dbReference type="EMBL" id="MBL0404739.1"/>
    </source>
</evidence>
<evidence type="ECO:0000259" key="1">
    <source>
        <dbReference type="Pfam" id="PF09084"/>
    </source>
</evidence>
<organism evidence="2 3">
    <name type="scientific">Microvirga aerilata</name>
    <dbReference type="NCBI Taxonomy" id="670292"/>
    <lineage>
        <taxon>Bacteria</taxon>
        <taxon>Pseudomonadati</taxon>
        <taxon>Pseudomonadota</taxon>
        <taxon>Alphaproteobacteria</taxon>
        <taxon>Hyphomicrobiales</taxon>
        <taxon>Methylobacteriaceae</taxon>
        <taxon>Microvirga</taxon>
    </lineage>
</organism>
<dbReference type="Gene3D" id="3.40.190.10">
    <property type="entry name" value="Periplasmic binding protein-like II"/>
    <property type="match status" value="2"/>
</dbReference>
<sequence>MVENRADGRKSATRLRSIKTEVTVMFADRSTKVRWIKGMLAGAAVLLGSAAAQAQTPVRFSLDWRWEGPAAPFAVALDKGYFKAEGLDVTIDPAAGSREPISRVASGTYDVGFGDVNSLVRFRDENPGTEIKAVMVIYDRPPFAIIGRKSRGVTKEVSSLKGRTIGAPAADGAYAQWPIFKAVNKIDDAGMKFENVGFPVREPMLAQGEVDAVFGFSMSSYINLKSRGVPADDIVVMLMSDYGVDLYGNTIIVSQKFAQEKPEAVKGLLRAIMKGVQDTVKDPSSAVDAVIKRNDVAKKDVELERLRMVLDQNMITPWVKQNGFGGIDKERFARALDQIGLTFTYKAKPTLEAVFTEEFLPAADQRKVN</sequence>
<dbReference type="GO" id="GO:0009228">
    <property type="term" value="P:thiamine biosynthetic process"/>
    <property type="evidence" value="ECO:0007669"/>
    <property type="project" value="InterPro"/>
</dbReference>
<gene>
    <name evidence="2" type="ORF">JKG68_12240</name>
</gene>
<dbReference type="Proteomes" id="UP000605848">
    <property type="component" value="Unassembled WGS sequence"/>
</dbReference>
<feature type="domain" description="SsuA/THI5-like" evidence="1">
    <location>
        <begin position="71"/>
        <end position="286"/>
    </location>
</feature>